<keyword evidence="2" id="KW-1185">Reference proteome</keyword>
<dbReference type="STRING" id="431595.K3X1A1"/>
<reference evidence="2" key="1">
    <citation type="journal article" date="2010" name="Genome Biol.">
        <title>Genome sequence of the necrotrophic plant pathogen Pythium ultimum reveals original pathogenicity mechanisms and effector repertoire.</title>
        <authorList>
            <person name="Levesque C.A."/>
            <person name="Brouwer H."/>
            <person name="Cano L."/>
            <person name="Hamilton J.P."/>
            <person name="Holt C."/>
            <person name="Huitema E."/>
            <person name="Raffaele S."/>
            <person name="Robideau G.P."/>
            <person name="Thines M."/>
            <person name="Win J."/>
            <person name="Zerillo M.M."/>
            <person name="Beakes G.W."/>
            <person name="Boore J.L."/>
            <person name="Busam D."/>
            <person name="Dumas B."/>
            <person name="Ferriera S."/>
            <person name="Fuerstenberg S.I."/>
            <person name="Gachon C.M."/>
            <person name="Gaulin E."/>
            <person name="Govers F."/>
            <person name="Grenville-Briggs L."/>
            <person name="Horner N."/>
            <person name="Hostetler J."/>
            <person name="Jiang R.H."/>
            <person name="Johnson J."/>
            <person name="Krajaejun T."/>
            <person name="Lin H."/>
            <person name="Meijer H.J."/>
            <person name="Moore B."/>
            <person name="Morris P."/>
            <person name="Phuntmart V."/>
            <person name="Puiu D."/>
            <person name="Shetty J."/>
            <person name="Stajich J.E."/>
            <person name="Tripathy S."/>
            <person name="Wawra S."/>
            <person name="van West P."/>
            <person name="Whitty B.R."/>
            <person name="Coutinho P.M."/>
            <person name="Henrissat B."/>
            <person name="Martin F."/>
            <person name="Thomas P.D."/>
            <person name="Tyler B.M."/>
            <person name="De Vries R.P."/>
            <person name="Kamoun S."/>
            <person name="Yandell M."/>
            <person name="Tisserat N."/>
            <person name="Buell C.R."/>
        </authorList>
    </citation>
    <scope>NUCLEOTIDE SEQUENCE</scope>
    <source>
        <strain evidence="2">DAOM:BR144</strain>
    </source>
</reference>
<organism evidence="1 2">
    <name type="scientific">Globisporangium ultimum (strain ATCC 200006 / CBS 805.95 / DAOM BR144)</name>
    <name type="common">Pythium ultimum</name>
    <dbReference type="NCBI Taxonomy" id="431595"/>
    <lineage>
        <taxon>Eukaryota</taxon>
        <taxon>Sar</taxon>
        <taxon>Stramenopiles</taxon>
        <taxon>Oomycota</taxon>
        <taxon>Peronosporomycetes</taxon>
        <taxon>Pythiales</taxon>
        <taxon>Pythiaceae</taxon>
        <taxon>Globisporangium</taxon>
    </lineage>
</organism>
<dbReference type="AlphaFoldDB" id="K3X1A1"/>
<sequence>MSTTCRAVNSEIATIKDTIRNNQATGKIRMQWWREKIYNLYTSPSSSGNPPQETFLLRGLEKAIHDHDLTRRWFERLLDARDDDLDTDQPLDLSDIEVYADKTAASLLYLTLECLGIRDDTADRVASHAGAAIGLATLLRGTPHHSVFQQIYLPENLMLKHNLTVDDHFEASEDPAKGAKLAPVVFEVACCAMEHLHEARALQKELPRAARAAFLPVVSTSMYLAELEKANFNAYDPTLFQRNALSLHYEILKHYFLRKY</sequence>
<dbReference type="SUPFAM" id="SSF48576">
    <property type="entry name" value="Terpenoid synthases"/>
    <property type="match status" value="1"/>
</dbReference>
<evidence type="ECO:0000313" key="2">
    <source>
        <dbReference type="Proteomes" id="UP000019132"/>
    </source>
</evidence>
<dbReference type="Gene3D" id="1.10.600.10">
    <property type="entry name" value="Farnesyl Diphosphate Synthase"/>
    <property type="match status" value="1"/>
</dbReference>
<dbReference type="InterPro" id="IPR008949">
    <property type="entry name" value="Isoprenoid_synthase_dom_sf"/>
</dbReference>
<reference evidence="2" key="2">
    <citation type="submission" date="2010-04" db="EMBL/GenBank/DDBJ databases">
        <authorList>
            <person name="Buell R."/>
            <person name="Hamilton J."/>
            <person name="Hostetler J."/>
        </authorList>
    </citation>
    <scope>NUCLEOTIDE SEQUENCE [LARGE SCALE GENOMIC DNA]</scope>
    <source>
        <strain evidence="2">DAOM:BR144</strain>
    </source>
</reference>
<dbReference type="EnsemblProtists" id="PYU1_T011000">
    <property type="protein sequence ID" value="PYU1_T011000"/>
    <property type="gene ID" value="PYU1_G010976"/>
</dbReference>
<dbReference type="VEuPathDB" id="FungiDB:PYU1_G010976"/>
<accession>K3X1A1</accession>
<dbReference type="InParanoid" id="K3X1A1"/>
<reference evidence="1" key="3">
    <citation type="submission" date="2015-02" db="UniProtKB">
        <authorList>
            <consortium name="EnsemblProtists"/>
        </authorList>
    </citation>
    <scope>IDENTIFICATION</scope>
    <source>
        <strain evidence="1">DAOM BR144</strain>
    </source>
</reference>
<evidence type="ECO:0008006" key="3">
    <source>
        <dbReference type="Google" id="ProtNLM"/>
    </source>
</evidence>
<dbReference type="HOGENOM" id="CLU_037269_6_0_1"/>
<evidence type="ECO:0000313" key="1">
    <source>
        <dbReference type="EnsemblProtists" id="PYU1_T011000"/>
    </source>
</evidence>
<protein>
    <recommendedName>
        <fullName evidence="3">Phytoene synthase</fullName>
    </recommendedName>
</protein>
<dbReference type="OMA" id="YNDPMPD"/>
<dbReference type="EMBL" id="GL376590">
    <property type="status" value="NOT_ANNOTATED_CDS"/>
    <property type="molecule type" value="Genomic_DNA"/>
</dbReference>
<name>K3X1A1_GLOUD</name>
<dbReference type="Proteomes" id="UP000019132">
    <property type="component" value="Unassembled WGS sequence"/>
</dbReference>
<dbReference type="Pfam" id="PF00494">
    <property type="entry name" value="SQS_PSY"/>
    <property type="match status" value="1"/>
</dbReference>
<dbReference type="InterPro" id="IPR002060">
    <property type="entry name" value="Squ/phyt_synthse"/>
</dbReference>
<proteinExistence type="predicted"/>
<dbReference type="eggNOG" id="KOG4411">
    <property type="taxonomic scope" value="Eukaryota"/>
</dbReference>